<dbReference type="Proteomes" id="UP000644192">
    <property type="component" value="Unassembled WGS sequence"/>
</dbReference>
<dbReference type="Pfam" id="PF25535">
    <property type="entry name" value="DUF7919"/>
    <property type="match status" value="1"/>
</dbReference>
<proteinExistence type="predicted"/>
<dbReference type="EMBL" id="WXZT01000001">
    <property type="protein sequence ID" value="MZZ10802.1"/>
    <property type="molecule type" value="Genomic_DNA"/>
</dbReference>
<protein>
    <recommendedName>
        <fullName evidence="1">DUF7919 domain-containing protein</fullName>
    </recommendedName>
</protein>
<feature type="domain" description="DUF7919" evidence="1">
    <location>
        <begin position="1"/>
        <end position="125"/>
    </location>
</feature>
<evidence type="ECO:0000313" key="3">
    <source>
        <dbReference type="Proteomes" id="UP000644192"/>
    </source>
</evidence>
<evidence type="ECO:0000259" key="1">
    <source>
        <dbReference type="Pfam" id="PF25535"/>
    </source>
</evidence>
<gene>
    <name evidence="2" type="ORF">GUL26_00940</name>
</gene>
<reference evidence="2" key="1">
    <citation type="submission" date="2020-01" db="EMBL/GenBank/DDBJ databases">
        <title>Bacteria Cultured from War Wounds Associated with the Conflict in Eastern Ukraine.</title>
        <authorList>
            <person name="Snesrud E."/>
            <person name="Galac M.R."/>
            <person name="Mc Gann P."/>
            <person name="Valentine K."/>
            <person name="Viacheslav K."/>
        </authorList>
    </citation>
    <scope>NUCLEOTIDE SEQUENCE</scope>
    <source>
        <strain evidence="2">VNMU148</strain>
    </source>
</reference>
<evidence type="ECO:0000313" key="2">
    <source>
        <dbReference type="EMBL" id="MZZ10802.1"/>
    </source>
</evidence>
<dbReference type="InterPro" id="IPR057679">
    <property type="entry name" value="DUF7919"/>
</dbReference>
<sequence length="147" mass="16439">MYFPDMSFYSYFLLRPLGSVRNIGWLGRGQQYSRGRVSSGLLDKLKLIIMSEGAVDFHVNRVMSAHECVVAGCRDLFVGDVGLGFSEIWIPGVEKGAYFASPSLILHYIEEHDYCPPQMYSEAVMAVDLEVGYKAQEVYVGLVAGHF</sequence>
<dbReference type="AlphaFoldDB" id="A0A6B1Y7Y2"/>
<accession>A0A6B1Y7Y2</accession>
<organism evidence="2 3">
    <name type="scientific">Pseudomonas aeruginosa</name>
    <dbReference type="NCBI Taxonomy" id="287"/>
    <lineage>
        <taxon>Bacteria</taxon>
        <taxon>Pseudomonadati</taxon>
        <taxon>Pseudomonadota</taxon>
        <taxon>Gammaproteobacteria</taxon>
        <taxon>Pseudomonadales</taxon>
        <taxon>Pseudomonadaceae</taxon>
        <taxon>Pseudomonas</taxon>
    </lineage>
</organism>
<dbReference type="RefSeq" id="WP_153274350.1">
    <property type="nucleotide sequence ID" value="NZ_CAADKN010000013.1"/>
</dbReference>
<comment type="caution">
    <text evidence="2">The sequence shown here is derived from an EMBL/GenBank/DDBJ whole genome shotgun (WGS) entry which is preliminary data.</text>
</comment>
<name>A0A6B1Y7Y2_PSEAI</name>